<accession>A0AB39AJ71</accession>
<protein>
    <submittedName>
        <fullName evidence="1">Uncharacterized protein</fullName>
    </submittedName>
</protein>
<evidence type="ECO:0000313" key="1">
    <source>
        <dbReference type="EMBL" id="XDG30786.1"/>
    </source>
</evidence>
<sequence>MPFTYQDFHKSWQDIHDKVPSYRLGQYFCSLFLKNTADDNCDPIVKGLWEKTGDEAYEQINDIIQVYQWDLDDLPIMRKELL</sequence>
<proteinExistence type="predicted"/>
<reference evidence="1" key="1">
    <citation type="submission" date="2024-06" db="EMBL/GenBank/DDBJ databases">
        <authorList>
            <person name="Yang R."/>
        </authorList>
    </citation>
    <scope>NUCLEOTIDE SEQUENCE</scope>
</reference>
<dbReference type="EMBL" id="PP934186">
    <property type="protein sequence ID" value="XDG30786.1"/>
    <property type="molecule type" value="Genomic_DNA"/>
</dbReference>
<organism evidence="1">
    <name type="scientific">Vibrio phage P018-4</name>
    <dbReference type="NCBI Taxonomy" id="3229728"/>
    <lineage>
        <taxon>Viruses</taxon>
        <taxon>Duplodnaviria</taxon>
        <taxon>Heunggongvirae</taxon>
        <taxon>Uroviricota</taxon>
        <taxon>Caudoviricetes</taxon>
    </lineage>
</organism>
<name>A0AB39AJ71_9CAUD</name>